<name>A0ABP6T045_9ACTN</name>
<evidence type="ECO:0000313" key="2">
    <source>
        <dbReference type="EMBL" id="GAA3388756.1"/>
    </source>
</evidence>
<accession>A0ABP6T045</accession>
<feature type="region of interest" description="Disordered" evidence="1">
    <location>
        <begin position="92"/>
        <end position="112"/>
    </location>
</feature>
<organism evidence="2 3">
    <name type="scientific">Cryptosporangium minutisporangium</name>
    <dbReference type="NCBI Taxonomy" id="113569"/>
    <lineage>
        <taxon>Bacteria</taxon>
        <taxon>Bacillati</taxon>
        <taxon>Actinomycetota</taxon>
        <taxon>Actinomycetes</taxon>
        <taxon>Cryptosporangiales</taxon>
        <taxon>Cryptosporangiaceae</taxon>
        <taxon>Cryptosporangium</taxon>
    </lineage>
</organism>
<comment type="caution">
    <text evidence="2">The sequence shown here is derived from an EMBL/GenBank/DDBJ whole genome shotgun (WGS) entry which is preliminary data.</text>
</comment>
<gene>
    <name evidence="2" type="ORF">GCM10020369_36180</name>
</gene>
<feature type="compositionally biased region" description="Basic and acidic residues" evidence="1">
    <location>
        <begin position="97"/>
        <end position="106"/>
    </location>
</feature>
<evidence type="ECO:0000313" key="3">
    <source>
        <dbReference type="Proteomes" id="UP001501676"/>
    </source>
</evidence>
<proteinExistence type="predicted"/>
<keyword evidence="3" id="KW-1185">Reference proteome</keyword>
<reference evidence="3" key="1">
    <citation type="journal article" date="2019" name="Int. J. Syst. Evol. Microbiol.">
        <title>The Global Catalogue of Microorganisms (GCM) 10K type strain sequencing project: providing services to taxonomists for standard genome sequencing and annotation.</title>
        <authorList>
            <consortium name="The Broad Institute Genomics Platform"/>
            <consortium name="The Broad Institute Genome Sequencing Center for Infectious Disease"/>
            <person name="Wu L."/>
            <person name="Ma J."/>
        </authorList>
    </citation>
    <scope>NUCLEOTIDE SEQUENCE [LARGE SCALE GENOMIC DNA]</scope>
    <source>
        <strain evidence="3">JCM 9458</strain>
    </source>
</reference>
<dbReference type="Proteomes" id="UP001501676">
    <property type="component" value="Unassembled WGS sequence"/>
</dbReference>
<protein>
    <submittedName>
        <fullName evidence="2">Uncharacterized protein</fullName>
    </submittedName>
</protein>
<evidence type="ECO:0000256" key="1">
    <source>
        <dbReference type="SAM" id="MobiDB-lite"/>
    </source>
</evidence>
<dbReference type="EMBL" id="BAAAYN010000023">
    <property type="protein sequence ID" value="GAA3388756.1"/>
    <property type="molecule type" value="Genomic_DNA"/>
</dbReference>
<sequence>MSVCRSDELQLRAEPTGGDAPSYCAGFDVRFQLPVDTEPEVVLYRRGPALLSALAQHSSVPPHLCHVDGVVDVIATVPSERMTDVWSSVVRAYQNDPPREGADPRRTSGPLKRRPAILDGQQGVEFHQSLQVEWAPSPDAEYLRLGEHTHTELWAFSYTTSRELMMVVVIGTSVTDMYGPDVARAEAEELAKERVDAVRSSLTIRR</sequence>